<dbReference type="STRING" id="36818.BGK67_06790"/>
<comment type="caution">
    <text evidence="3">The sequence shown here is derived from an EMBL/GenBank/DDBJ whole genome shotgun (WGS) entry which is preliminary data.</text>
</comment>
<evidence type="ECO:0000256" key="1">
    <source>
        <dbReference type="SAM" id="SignalP"/>
    </source>
</evidence>
<dbReference type="RefSeq" id="WP_069919313.1">
    <property type="nucleotide sequence ID" value="NZ_MEHK01000001.1"/>
</dbReference>
<evidence type="ECO:0000259" key="2">
    <source>
        <dbReference type="Pfam" id="PF13529"/>
    </source>
</evidence>
<dbReference type="EMBL" id="MEHK01000001">
    <property type="protein sequence ID" value="OEJ31090.1"/>
    <property type="molecule type" value="Genomic_DNA"/>
</dbReference>
<dbReference type="InterPro" id="IPR039564">
    <property type="entry name" value="Peptidase_C39-like"/>
</dbReference>
<feature type="domain" description="Peptidase C39-like" evidence="2">
    <location>
        <begin position="236"/>
        <end position="388"/>
    </location>
</feature>
<feature type="chain" id="PRO_5009183548" description="Peptidase C39-like domain-containing protein" evidence="1">
    <location>
        <begin position="31"/>
        <end position="450"/>
    </location>
</feature>
<proteinExistence type="predicted"/>
<dbReference type="AlphaFoldDB" id="A0A1E5PNJ3"/>
<organism evidence="3 4">
    <name type="scientific">Streptomyces subrutilus</name>
    <dbReference type="NCBI Taxonomy" id="36818"/>
    <lineage>
        <taxon>Bacteria</taxon>
        <taxon>Bacillati</taxon>
        <taxon>Actinomycetota</taxon>
        <taxon>Actinomycetes</taxon>
        <taxon>Kitasatosporales</taxon>
        <taxon>Streptomycetaceae</taxon>
        <taxon>Streptomyces</taxon>
    </lineage>
</organism>
<reference evidence="3 4" key="1">
    <citation type="submission" date="2016-08" db="EMBL/GenBank/DDBJ databases">
        <title>The complete genome of Streptomyces subrutilus 10-1-1.</title>
        <authorList>
            <person name="Chen X."/>
        </authorList>
    </citation>
    <scope>NUCLEOTIDE SEQUENCE [LARGE SCALE GENOMIC DNA]</scope>
    <source>
        <strain evidence="3 4">10-1-1</strain>
    </source>
</reference>
<feature type="signal peptide" evidence="1">
    <location>
        <begin position="1"/>
        <end position="30"/>
    </location>
</feature>
<dbReference type="CDD" id="cd02549">
    <property type="entry name" value="Peptidase_C39A"/>
    <property type="match status" value="1"/>
</dbReference>
<dbReference type="OrthoDB" id="9789941at2"/>
<keyword evidence="4" id="KW-1185">Reference proteome</keyword>
<dbReference type="InterPro" id="IPR006311">
    <property type="entry name" value="TAT_signal"/>
</dbReference>
<sequence length="450" mass="48175">MTAPTPRRAVLVAALAVATAATVSGGSASAAAPPAPRGPGRTVDNRFWFSYAHWLAGTHQGTAAVAGARPGLEIKAPAGRTEYADPHTGRKSVWEYATWTSPVHRSAVPATEAVASWNARTPAGSWIRIELRATYDDGTATPWYVMGRWACGEDDIRRTSVDGQTDGRSTVWTDTLAVDTPAGGPRLTDWQLRLTLYRRPGADRGPTVWLAGAMVSDVPDRFTVPASTPCGRAHELKVPRYSQEVHKGRYPEYDNGGEAWCSPTCSQMVIEFWGHRTAAADTAWVDPRYSDPQVCHAARSTYDAAYKGCGNWSFNAAYAATYPGLAGVVTRLASLADLENLVRAGIPAVTSQSFLAEELTGAGYGTAGHLMTVVGFTAAGDVVVNDPHAPDNPSVRRVYKRREFENVWLRSKRHNAAGKVVSGPGGVCYLYAPALPDPARIAALRAVGVL</sequence>
<evidence type="ECO:0000313" key="4">
    <source>
        <dbReference type="Proteomes" id="UP000095705"/>
    </source>
</evidence>
<dbReference type="InterPro" id="IPR039563">
    <property type="entry name" value="Peptidase_C39_single_dom"/>
</dbReference>
<keyword evidence="1" id="KW-0732">Signal</keyword>
<name>A0A1E5PNJ3_9ACTN</name>
<dbReference type="Pfam" id="PF13529">
    <property type="entry name" value="Peptidase_C39_2"/>
    <property type="match status" value="1"/>
</dbReference>
<dbReference type="PROSITE" id="PS51318">
    <property type="entry name" value="TAT"/>
    <property type="match status" value="1"/>
</dbReference>
<evidence type="ECO:0000313" key="3">
    <source>
        <dbReference type="EMBL" id="OEJ31090.1"/>
    </source>
</evidence>
<dbReference type="Proteomes" id="UP000095705">
    <property type="component" value="Unassembled WGS sequence"/>
</dbReference>
<protein>
    <recommendedName>
        <fullName evidence="2">Peptidase C39-like domain-containing protein</fullName>
    </recommendedName>
</protein>
<dbReference type="Gene3D" id="3.90.70.10">
    <property type="entry name" value="Cysteine proteinases"/>
    <property type="match status" value="1"/>
</dbReference>
<gene>
    <name evidence="3" type="ORF">BGK67_06790</name>
</gene>
<accession>A0A1E5PNJ3</accession>